<proteinExistence type="predicted"/>
<feature type="signal peptide" evidence="1">
    <location>
        <begin position="1"/>
        <end position="28"/>
    </location>
</feature>
<keyword evidence="3" id="KW-1185">Reference proteome</keyword>
<evidence type="ECO:0000256" key="1">
    <source>
        <dbReference type="SAM" id="SignalP"/>
    </source>
</evidence>
<keyword evidence="1" id="KW-0732">Signal</keyword>
<sequence>MKKNRRFWKCRLGSAVTTVLLFMGASWAQTSSAQSQSLPALGANIDNTSVSGLSSGAFMTSQFFMAHSANMVGAGIVAGGPYLCAQSYPGPRLTNAMTACMNPLTADVGPNTPLLIKKTNQLASAHQIDPVSDVTKARLYLFSGTEDHTVSTIVMDQTYAFFKKLGVPDDQINYVKKVAAGHAFITENNQDNACGVTKPPYINDCDIPQAEDILAQIYPSFKAAPVNEQAKAMPFNQKEFIKDQPFTSMDDTGYVYIPAQCQKGTACSVHVVFHGCEQGATVKGVGDQYYDGTGYNAFADANNLIMLYPQVHPSEKLTSTEPYNPKGCWDFWGYSIPSNPTSGDYFSANAPQIKAVYSMVQRLAENRE</sequence>
<dbReference type="SUPFAM" id="SSF53474">
    <property type="entry name" value="alpha/beta-Hydrolases"/>
    <property type="match status" value="1"/>
</dbReference>
<reference evidence="2 3" key="1">
    <citation type="submission" date="2023-11" db="EMBL/GenBank/DDBJ databases">
        <title>Plant-associative lifestyle of Vibrio porteresiae and its evolutionary dynamics.</title>
        <authorList>
            <person name="Rameshkumar N."/>
            <person name="Kirti K."/>
        </authorList>
    </citation>
    <scope>NUCLEOTIDE SEQUENCE [LARGE SCALE GENOMIC DNA]</scope>
    <source>
        <strain evidence="2 3">MSSRF30</strain>
    </source>
</reference>
<evidence type="ECO:0000313" key="3">
    <source>
        <dbReference type="Proteomes" id="UP001304071"/>
    </source>
</evidence>
<evidence type="ECO:0000313" key="2">
    <source>
        <dbReference type="EMBL" id="WPC75664.1"/>
    </source>
</evidence>
<name>A0ABZ0QGV4_9VIBR</name>
<dbReference type="Gene3D" id="3.40.50.1820">
    <property type="entry name" value="alpha/beta hydrolase"/>
    <property type="match status" value="2"/>
</dbReference>
<gene>
    <name evidence="2" type="ORF">R8Z52_22345</name>
</gene>
<accession>A0ABZ0QGV4</accession>
<feature type="chain" id="PRO_5047549935" evidence="1">
    <location>
        <begin position="29"/>
        <end position="368"/>
    </location>
</feature>
<dbReference type="InterPro" id="IPR029058">
    <property type="entry name" value="AB_hydrolase_fold"/>
</dbReference>
<protein>
    <submittedName>
        <fullName evidence="2">PHB depolymerase family esterase</fullName>
    </submittedName>
</protein>
<dbReference type="EMBL" id="CP138204">
    <property type="protein sequence ID" value="WPC75664.1"/>
    <property type="molecule type" value="Genomic_DNA"/>
</dbReference>
<organism evidence="2 3">
    <name type="scientific">Vibrio porteresiae DSM 19223</name>
    <dbReference type="NCBI Taxonomy" id="1123496"/>
    <lineage>
        <taxon>Bacteria</taxon>
        <taxon>Pseudomonadati</taxon>
        <taxon>Pseudomonadota</taxon>
        <taxon>Gammaproteobacteria</taxon>
        <taxon>Vibrionales</taxon>
        <taxon>Vibrionaceae</taxon>
        <taxon>Vibrio</taxon>
    </lineage>
</organism>
<dbReference type="Proteomes" id="UP001304071">
    <property type="component" value="Chromosome 2"/>
</dbReference>
<dbReference type="RefSeq" id="WP_261897644.1">
    <property type="nucleotide sequence ID" value="NZ_AP024896.1"/>
</dbReference>